<dbReference type="Gene3D" id="3.90.550.10">
    <property type="entry name" value="Spore Coat Polysaccharide Biosynthesis Protein SpsA, Chain A"/>
    <property type="match status" value="1"/>
</dbReference>
<feature type="domain" description="Glycosyltransferase 2-like" evidence="1">
    <location>
        <begin position="23"/>
        <end position="150"/>
    </location>
</feature>
<dbReference type="InterPro" id="IPR029044">
    <property type="entry name" value="Nucleotide-diphossugar_trans"/>
</dbReference>
<evidence type="ECO:0000259" key="1">
    <source>
        <dbReference type="Pfam" id="PF00535"/>
    </source>
</evidence>
<keyword evidence="2" id="KW-0328">Glycosyltransferase</keyword>
<organism evidence="2 3">
    <name type="scientific">Tritonibacter multivorans</name>
    <dbReference type="NCBI Taxonomy" id="928856"/>
    <lineage>
        <taxon>Bacteria</taxon>
        <taxon>Pseudomonadati</taxon>
        <taxon>Pseudomonadota</taxon>
        <taxon>Alphaproteobacteria</taxon>
        <taxon>Rhodobacterales</taxon>
        <taxon>Paracoccaceae</taxon>
        <taxon>Tritonibacter</taxon>
    </lineage>
</organism>
<dbReference type="PANTHER" id="PTHR43179">
    <property type="entry name" value="RHAMNOSYLTRANSFERASE WBBL"/>
    <property type="match status" value="1"/>
</dbReference>
<dbReference type="Pfam" id="PF00535">
    <property type="entry name" value="Glycos_transf_2"/>
    <property type="match status" value="1"/>
</dbReference>
<dbReference type="SUPFAM" id="SSF53448">
    <property type="entry name" value="Nucleotide-diphospho-sugar transferases"/>
    <property type="match status" value="1"/>
</dbReference>
<dbReference type="AlphaFoldDB" id="A0A0P1GHP4"/>
<dbReference type="GO" id="GO:0102096">
    <property type="term" value="F:decaprenyl-N-acetyl-alpha-D-glucosaminyl-pyrophosphate:dTDP-alpha-L-rhamnose rhamnosyltransferase activity"/>
    <property type="evidence" value="ECO:0007669"/>
    <property type="project" value="UniProtKB-EC"/>
</dbReference>
<evidence type="ECO:0000313" key="2">
    <source>
        <dbReference type="EMBL" id="CUH80883.1"/>
    </source>
</evidence>
<name>A0A0P1GHP4_9RHOB</name>
<protein>
    <submittedName>
        <fullName evidence="2">N-acetylglucosaminyl-diphospho-decaprenol L-rhamnosyltransferase</fullName>
        <ecNumber evidence="2">2.4.1.289</ecNumber>
    </submittedName>
</protein>
<dbReference type="CDD" id="cd04186">
    <property type="entry name" value="GT_2_like_c"/>
    <property type="match status" value="1"/>
</dbReference>
<evidence type="ECO:0000313" key="3">
    <source>
        <dbReference type="Proteomes" id="UP000052022"/>
    </source>
</evidence>
<keyword evidence="3" id="KW-1185">Reference proteome</keyword>
<dbReference type="PANTHER" id="PTHR43179:SF7">
    <property type="entry name" value="RHAMNOSYLTRANSFERASE WBBL"/>
    <property type="match status" value="1"/>
</dbReference>
<proteinExistence type="predicted"/>
<dbReference type="Proteomes" id="UP000052022">
    <property type="component" value="Unassembled WGS sequence"/>
</dbReference>
<dbReference type="EC" id="2.4.1.289" evidence="2"/>
<dbReference type="RefSeq" id="WP_058291134.1">
    <property type="nucleotide sequence ID" value="NZ_CYSD01000040.1"/>
</dbReference>
<reference evidence="2 3" key="1">
    <citation type="submission" date="2015-09" db="EMBL/GenBank/DDBJ databases">
        <authorList>
            <consortium name="Swine Surveillance"/>
        </authorList>
    </citation>
    <scope>NUCLEOTIDE SEQUENCE [LARGE SCALE GENOMIC DNA]</scope>
    <source>
        <strain evidence="2 3">CECT 7557</strain>
    </source>
</reference>
<sequence length="329" mass="36243">MASDTPPVSPELTVPERTVPELTVIIVSYNTKDLTIKALETLYDTTKHTSFHTVVFDNASSDGSVEAIAEAFPQVELIASPDNLGFAKANNIVAAEARTDWLLLLNPDTECHAGAVDNLMAFMRANPQAGITGGRTVFPDGSLNIASCWMRITPWSAFCSAFGLSSIFPRSSLFNPEAMGDWQRDTVREVDIVVGCFMMMSRDLWTQLDGFDLRYFMYGEEADMCLRAKALGFQPAVTPEAQIMHLVGASSKAQARKYSMIAKARMTLIRDHWAAPVVPFGALMMTIWAGSRALSLGLLARLTGKKREAAAKWSEIWSDRRDWIKGYGA</sequence>
<dbReference type="InterPro" id="IPR001173">
    <property type="entry name" value="Glyco_trans_2-like"/>
</dbReference>
<dbReference type="STRING" id="928856.SAMN04488049_11669"/>
<accession>A0A0P1GHP4</accession>
<dbReference type="EMBL" id="CYSD01000040">
    <property type="protein sequence ID" value="CUH80883.1"/>
    <property type="molecule type" value="Genomic_DNA"/>
</dbReference>
<keyword evidence="2" id="KW-0808">Transferase</keyword>
<gene>
    <name evidence="2" type="primary">wbbL</name>
    <name evidence="2" type="ORF">TRM7557_03121</name>
</gene>
<dbReference type="OrthoDB" id="9771846at2"/>